<protein>
    <submittedName>
        <fullName evidence="1">Uncharacterized protein</fullName>
    </submittedName>
</protein>
<accession>A0AB73BGU7</accession>
<evidence type="ECO:0000313" key="1">
    <source>
        <dbReference type="EMBL" id="KAA1160229.1"/>
    </source>
</evidence>
<dbReference type="EMBL" id="SEUK01000049">
    <property type="protein sequence ID" value="KAA1160229.1"/>
    <property type="molecule type" value="Genomic_DNA"/>
</dbReference>
<gene>
    <name evidence="1" type="ORF">EU508_10835</name>
</gene>
<reference evidence="1 2" key="1">
    <citation type="submission" date="2019-01" db="EMBL/GenBank/DDBJ databases">
        <title>Genome sequences of marine Pseudoalteromonas species.</title>
        <authorList>
            <person name="Boraston A.B."/>
            <person name="Hehemann J.-H."/>
            <person name="Vickers C.J."/>
            <person name="Salama-Alber O."/>
            <person name="Abe K."/>
            <person name="Hettle A.J."/>
        </authorList>
    </citation>
    <scope>NUCLEOTIDE SEQUENCE [LARGE SCALE GENOMIC DNA]</scope>
    <source>
        <strain evidence="1 2">PS42</strain>
    </source>
</reference>
<name>A0AB73BGU7_9GAMM</name>
<comment type="caution">
    <text evidence="1">The sequence shown here is derived from an EMBL/GenBank/DDBJ whole genome shotgun (WGS) entry which is preliminary data.</text>
</comment>
<dbReference type="AlphaFoldDB" id="A0AB73BGU7"/>
<dbReference type="Proteomes" id="UP000324162">
    <property type="component" value="Unassembled WGS sequence"/>
</dbReference>
<evidence type="ECO:0000313" key="2">
    <source>
        <dbReference type="Proteomes" id="UP000324162"/>
    </source>
</evidence>
<organism evidence="1 2">
    <name type="scientific">Pseudoalteromonas fuliginea</name>
    <dbReference type="NCBI Taxonomy" id="1872678"/>
    <lineage>
        <taxon>Bacteria</taxon>
        <taxon>Pseudomonadati</taxon>
        <taxon>Pseudomonadota</taxon>
        <taxon>Gammaproteobacteria</taxon>
        <taxon>Alteromonadales</taxon>
        <taxon>Pseudoalteromonadaceae</taxon>
        <taxon>Pseudoalteromonas</taxon>
    </lineage>
</organism>
<dbReference type="RefSeq" id="WP_149614351.1">
    <property type="nucleotide sequence ID" value="NZ_SEUK01000049.1"/>
</dbReference>
<proteinExistence type="predicted"/>
<sequence length="977" mass="112430">MAGLETYNTPEKLKSFLQELLSHKKLPTHKGKVARSFIEKKYGFQHCSLSNYHGFDKYQWCKDVVDDFEKELIEKEAGNITGVNSEYGTPKRFKKLLDKLKGDIDSLPVAPQGDRAGRISFRSFERKFKFPTYSLVGRTESWQWARDMLNEFDEELYEQGMIGTVWERKVPAIRKYLEELDKNQELPINERGKLNRKSVMSEFGLAANQSTSVAETRAPKLKELFREYDEFISEQDYSQYAGDKHKDALLEILENKELVLDSSSRVISIKWLAQELDIEKNTIRTSPNLMKLIEKRTQKLHQTQQRGLTKKSFTVYGAAMLNLGATPYFEKHGRVYSFSSLIELYSLEFAEKVGTAFIVISNKAATGTVKNKYIRILHFFEWLANPKNIDRNVADLLRDNKKVKQADFGKACMAYRAELLLENPSINLNTFIITQFGDARVLPKYTFLTRGKAKKDRSHRQSILEASIKKDELERVEEILTDAAKYRGIKISEGKDTKAFLETLMFEKVNKPDLPDDLPKAMLEITELRLLEIRIQASKVFKQWQMLHKEGVELLELATVDCNEFRLMLEKRVSISSFQWSQYIKDIFPIDDKQLALANLLAVIKTVYNSCPPNVATTNMQMWNKKYQLFGGIERVASYLIPTRKAISSALTLYLCESGANVAVALTLSNDCVRKSSVAQHKKVVGKKDRSFGKPIYDDLAVKSDNAEYVSAVNALEYICSAQPETDDDTLQYYQKGAVQPLTEFAFRDEFKAICNHSDYLKQFRLVPLMLRPTVLLNVQLKDPANLGVAQLIAQHESGATTEGYTNKLPHRIQMEKDMLEFQQTIEVVMIYDDEETHKKLNMTQKQWNEKKQKVEKTGWGIFCKDREIVTESGEKFKCGEVENCVKCKHDRMLVSADPISISDMIIWKAALDNKETEFTAKNMNRWTDVWVPWQAFFTVVLEEKMTRGKLSVIKKKATEIAGQKMSDSDFTMPEPW</sequence>